<keyword evidence="1" id="KW-0732">Signal</keyword>
<reference evidence="2 3" key="1">
    <citation type="journal article" date="2021" name="Commun. Biol.">
        <title>The genome of Shorea leprosula (Dipterocarpaceae) highlights the ecological relevance of drought in aseasonal tropical rainforests.</title>
        <authorList>
            <person name="Ng K.K.S."/>
            <person name="Kobayashi M.J."/>
            <person name="Fawcett J.A."/>
            <person name="Hatakeyama M."/>
            <person name="Paape T."/>
            <person name="Ng C.H."/>
            <person name="Ang C.C."/>
            <person name="Tnah L.H."/>
            <person name="Lee C.T."/>
            <person name="Nishiyama T."/>
            <person name="Sese J."/>
            <person name="O'Brien M.J."/>
            <person name="Copetti D."/>
            <person name="Mohd Noor M.I."/>
            <person name="Ong R.C."/>
            <person name="Putra M."/>
            <person name="Sireger I.Z."/>
            <person name="Indrioko S."/>
            <person name="Kosugi Y."/>
            <person name="Izuno A."/>
            <person name="Isagi Y."/>
            <person name="Lee S.L."/>
            <person name="Shimizu K.K."/>
        </authorList>
    </citation>
    <scope>NUCLEOTIDE SEQUENCE [LARGE SCALE GENOMIC DNA]</scope>
    <source>
        <strain evidence="2">214</strain>
    </source>
</reference>
<feature type="chain" id="PRO_5043528886" evidence="1">
    <location>
        <begin position="17"/>
        <end position="111"/>
    </location>
</feature>
<comment type="caution">
    <text evidence="2">The sequence shown here is derived from an EMBL/GenBank/DDBJ whole genome shotgun (WGS) entry which is preliminary data.</text>
</comment>
<organism evidence="2 3">
    <name type="scientific">Rubroshorea leprosula</name>
    <dbReference type="NCBI Taxonomy" id="152421"/>
    <lineage>
        <taxon>Eukaryota</taxon>
        <taxon>Viridiplantae</taxon>
        <taxon>Streptophyta</taxon>
        <taxon>Embryophyta</taxon>
        <taxon>Tracheophyta</taxon>
        <taxon>Spermatophyta</taxon>
        <taxon>Magnoliopsida</taxon>
        <taxon>eudicotyledons</taxon>
        <taxon>Gunneridae</taxon>
        <taxon>Pentapetalae</taxon>
        <taxon>rosids</taxon>
        <taxon>malvids</taxon>
        <taxon>Malvales</taxon>
        <taxon>Dipterocarpaceae</taxon>
        <taxon>Rubroshorea</taxon>
    </lineage>
</organism>
<name>A0AAV5K3R7_9ROSI</name>
<proteinExistence type="predicted"/>
<accession>A0AAV5K3R7</accession>
<gene>
    <name evidence="2" type="ORF">SLEP1_g31571</name>
</gene>
<protein>
    <submittedName>
        <fullName evidence="2">Uncharacterized protein</fullName>
    </submittedName>
</protein>
<evidence type="ECO:0000313" key="3">
    <source>
        <dbReference type="Proteomes" id="UP001054252"/>
    </source>
</evidence>
<feature type="signal peptide" evidence="1">
    <location>
        <begin position="1"/>
        <end position="16"/>
    </location>
</feature>
<evidence type="ECO:0000313" key="2">
    <source>
        <dbReference type="EMBL" id="GKV21609.1"/>
    </source>
</evidence>
<keyword evidence="3" id="KW-1185">Reference proteome</keyword>
<dbReference type="EMBL" id="BPVZ01000058">
    <property type="protein sequence ID" value="GKV21609.1"/>
    <property type="molecule type" value="Genomic_DNA"/>
</dbReference>
<evidence type="ECO:0000256" key="1">
    <source>
        <dbReference type="SAM" id="SignalP"/>
    </source>
</evidence>
<sequence length="111" mass="11649">MWVVVSLLFLVGLSVGVLLQTNNASRLASVAVVYGSGMVAQGTIFSLPDFVVDDEQPVKAPRMAGQVGGATSGYGGRQMVVVDESISSGNKLVYRRYLGWPKVGAKEASVS</sequence>
<dbReference type="AlphaFoldDB" id="A0AAV5K3R7"/>
<dbReference type="Proteomes" id="UP001054252">
    <property type="component" value="Unassembled WGS sequence"/>
</dbReference>